<dbReference type="CDD" id="cd04301">
    <property type="entry name" value="NAT_SF"/>
    <property type="match status" value="1"/>
</dbReference>
<evidence type="ECO:0000313" key="4">
    <source>
        <dbReference type="EMBL" id="AAO05590.1"/>
    </source>
</evidence>
<dbReference type="EMBL" id="AE015929">
    <property type="protein sequence ID" value="AAO05590.1"/>
    <property type="molecule type" value="Genomic_DNA"/>
</dbReference>
<dbReference type="Pfam" id="PF00583">
    <property type="entry name" value="Acetyltransf_1"/>
    <property type="match status" value="1"/>
</dbReference>
<dbReference type="KEGG" id="sep:SE_1949"/>
<organism evidence="4 5">
    <name type="scientific">Staphylococcus epidermidis (strain ATCC 12228 / FDA PCI 1200)</name>
    <dbReference type="NCBI Taxonomy" id="176280"/>
    <lineage>
        <taxon>Bacteria</taxon>
        <taxon>Bacillati</taxon>
        <taxon>Bacillota</taxon>
        <taxon>Bacilli</taxon>
        <taxon>Bacillales</taxon>
        <taxon>Staphylococcaceae</taxon>
        <taxon>Staphylococcus</taxon>
    </lineage>
</organism>
<dbReference type="HOGENOM" id="CLU_013985_18_0_9"/>
<accession>A0A0H2VHV2</accession>
<dbReference type="SUPFAM" id="SSF55729">
    <property type="entry name" value="Acyl-CoA N-acyltransferases (Nat)"/>
    <property type="match status" value="1"/>
</dbReference>
<dbReference type="PROSITE" id="PS51186">
    <property type="entry name" value="GNAT"/>
    <property type="match status" value="1"/>
</dbReference>
<dbReference type="InterPro" id="IPR000182">
    <property type="entry name" value="GNAT_dom"/>
</dbReference>
<dbReference type="PANTHER" id="PTHR42919:SF8">
    <property type="entry name" value="N-ALPHA-ACETYLTRANSFERASE 50"/>
    <property type="match status" value="1"/>
</dbReference>
<evidence type="ECO:0000256" key="2">
    <source>
        <dbReference type="ARBA" id="ARBA00023315"/>
    </source>
</evidence>
<dbReference type="PANTHER" id="PTHR42919">
    <property type="entry name" value="N-ALPHA-ACETYLTRANSFERASE"/>
    <property type="match status" value="1"/>
</dbReference>
<evidence type="ECO:0000256" key="1">
    <source>
        <dbReference type="ARBA" id="ARBA00022679"/>
    </source>
</evidence>
<dbReference type="OrthoDB" id="7205533at2"/>
<name>A0A0H2VHV2_STAES</name>
<evidence type="ECO:0000313" key="5">
    <source>
        <dbReference type="Proteomes" id="UP000001411"/>
    </source>
</evidence>
<sequence length="179" mass="21042">MGERIRSVQITEVEQLQLIAKRTFFTTFRESYSDEDFKQFFIDAYDIDVLRKELEQSNSFHYFYEVDQNIVGFLKLNINDAQTENKGHAYLEIQRIYFDEAFQGSGRGQLFINLAIDQAIKFGKSKIWLGVWEHNPKALSFYKNRGFRVTGSHQFYTGSVVDNDLIMELDLTTNYKQSL</sequence>
<protein>
    <submittedName>
        <fullName evidence="4">Transcription repressor of sporulation, septation and degradation PaiA</fullName>
    </submittedName>
</protein>
<dbReference type="Gene3D" id="3.40.630.30">
    <property type="match status" value="1"/>
</dbReference>
<gene>
    <name evidence="4" type="ordered locus">SE_1949</name>
</gene>
<dbReference type="Proteomes" id="UP000001411">
    <property type="component" value="Chromosome"/>
</dbReference>
<reference evidence="4 5" key="1">
    <citation type="journal article" date="2003" name="Mol. Microbiol.">
        <title>Genome-based analysis of virulence genes in a non-biofilm-forming Staphylococcus epidermidis strain (ATCC 12228).</title>
        <authorList>
            <person name="Zhang Y.Q."/>
            <person name="Ren S.X."/>
            <person name="Li H.L."/>
            <person name="Wang Y.X."/>
            <person name="Fu G."/>
            <person name="Yang J."/>
            <person name="Qin Z.Q."/>
            <person name="Miao Y.G."/>
            <person name="Wang W.Y."/>
            <person name="Chen R.S."/>
            <person name="Shen Y."/>
            <person name="Chen Z."/>
            <person name="Yuan Z.H."/>
            <person name="Zhao G.P."/>
            <person name="Qu D."/>
            <person name="Danchin A."/>
            <person name="Wen Y.M."/>
        </authorList>
    </citation>
    <scope>NUCLEOTIDE SEQUENCE [LARGE SCALE GENOMIC DNA]</scope>
    <source>
        <strain evidence="5">ATCC 12228 / FDA PCI 1200</strain>
    </source>
</reference>
<dbReference type="eggNOG" id="COG0456">
    <property type="taxonomic scope" value="Bacteria"/>
</dbReference>
<proteinExistence type="predicted"/>
<dbReference type="InterPro" id="IPR051556">
    <property type="entry name" value="N-term/lysine_N-AcTrnsfr"/>
</dbReference>
<dbReference type="PATRIC" id="fig|176280.10.peg.1902"/>
<evidence type="ECO:0000259" key="3">
    <source>
        <dbReference type="PROSITE" id="PS51186"/>
    </source>
</evidence>
<dbReference type="InterPro" id="IPR016181">
    <property type="entry name" value="Acyl_CoA_acyltransferase"/>
</dbReference>
<keyword evidence="2" id="KW-0012">Acyltransferase</keyword>
<feature type="domain" description="N-acetyltransferase" evidence="3">
    <location>
        <begin position="3"/>
        <end position="172"/>
    </location>
</feature>
<dbReference type="GO" id="GO:0016747">
    <property type="term" value="F:acyltransferase activity, transferring groups other than amino-acyl groups"/>
    <property type="evidence" value="ECO:0007669"/>
    <property type="project" value="InterPro"/>
</dbReference>
<keyword evidence="1" id="KW-0808">Transferase</keyword>
<dbReference type="RefSeq" id="WP_002485535.1">
    <property type="nucleotide sequence ID" value="NC_004461.1"/>
</dbReference>
<dbReference type="AlphaFoldDB" id="A0A0H2VHV2"/>